<protein>
    <recommendedName>
        <fullName evidence="2 6">Orotate phosphoribosyltransferase</fullName>
        <shortName evidence="6">OPRT</shortName>
        <shortName evidence="6">OPRTase</shortName>
        <ecNumber evidence="2 6">2.4.2.10</ecNumber>
    </recommendedName>
</protein>
<evidence type="ECO:0000256" key="5">
    <source>
        <dbReference type="ARBA" id="ARBA00022975"/>
    </source>
</evidence>
<dbReference type="InterPro" id="IPR023031">
    <property type="entry name" value="OPRT"/>
</dbReference>
<dbReference type="GO" id="GO:0019856">
    <property type="term" value="P:pyrimidine nucleobase biosynthetic process"/>
    <property type="evidence" value="ECO:0007669"/>
    <property type="project" value="TreeGrafter"/>
</dbReference>
<evidence type="ECO:0000256" key="2">
    <source>
        <dbReference type="ARBA" id="ARBA00011971"/>
    </source>
</evidence>
<dbReference type="GO" id="GO:0000287">
    <property type="term" value="F:magnesium ion binding"/>
    <property type="evidence" value="ECO:0007669"/>
    <property type="project" value="UniProtKB-UniRule"/>
</dbReference>
<feature type="domain" description="Phosphoribosyltransferase" evidence="7">
    <location>
        <begin position="34"/>
        <end position="152"/>
    </location>
</feature>
<dbReference type="CDD" id="cd06223">
    <property type="entry name" value="PRTases_typeI"/>
    <property type="match status" value="1"/>
</dbReference>
<dbReference type="PANTHER" id="PTHR19278:SF9">
    <property type="entry name" value="URIDINE 5'-MONOPHOSPHATE SYNTHASE"/>
    <property type="match status" value="1"/>
</dbReference>
<name>A0A1F6Y6F2_9BACT</name>
<comment type="similarity">
    <text evidence="6">Belongs to the purine/pyrimidine phosphoribosyltransferase family. PyrE subfamily.</text>
</comment>
<dbReference type="UniPathway" id="UPA00070">
    <property type="reaction ID" value="UER00119"/>
</dbReference>
<dbReference type="Gene3D" id="3.40.50.2020">
    <property type="match status" value="1"/>
</dbReference>
<comment type="catalytic activity">
    <reaction evidence="6">
        <text>orotidine 5'-phosphate + diphosphate = orotate + 5-phospho-alpha-D-ribose 1-diphosphate</text>
        <dbReference type="Rhea" id="RHEA:10380"/>
        <dbReference type="ChEBI" id="CHEBI:30839"/>
        <dbReference type="ChEBI" id="CHEBI:33019"/>
        <dbReference type="ChEBI" id="CHEBI:57538"/>
        <dbReference type="ChEBI" id="CHEBI:58017"/>
        <dbReference type="EC" id="2.4.2.10"/>
    </reaction>
</comment>
<dbReference type="AlphaFoldDB" id="A0A1F6Y6F2"/>
<dbReference type="PANTHER" id="PTHR19278">
    <property type="entry name" value="OROTATE PHOSPHORIBOSYLTRANSFERASE"/>
    <property type="match status" value="1"/>
</dbReference>
<keyword evidence="3 6" id="KW-0328">Glycosyltransferase</keyword>
<comment type="pathway">
    <text evidence="1 6">Pyrimidine metabolism; UMP biosynthesis via de novo pathway; UMP from orotate: step 1/2.</text>
</comment>
<comment type="cofactor">
    <cofactor evidence="6">
        <name>Mg(2+)</name>
        <dbReference type="ChEBI" id="CHEBI:18420"/>
    </cofactor>
</comment>
<dbReference type="EMBL" id="MFVU01000015">
    <property type="protein sequence ID" value="OGJ01947.1"/>
    <property type="molecule type" value="Genomic_DNA"/>
</dbReference>
<comment type="subunit">
    <text evidence="6">Homodimer.</text>
</comment>
<organism evidence="8 9">
    <name type="scientific">Candidatus Nomurabacteria bacterium RIFCSPLOWO2_12_FULL_44_11</name>
    <dbReference type="NCBI Taxonomy" id="1801796"/>
    <lineage>
        <taxon>Bacteria</taxon>
        <taxon>Candidatus Nomuraibacteriota</taxon>
    </lineage>
</organism>
<comment type="caution">
    <text evidence="8">The sequence shown here is derived from an EMBL/GenBank/DDBJ whole genome shotgun (WGS) entry which is preliminary data.</text>
</comment>
<dbReference type="InterPro" id="IPR000836">
    <property type="entry name" value="PRTase_dom"/>
</dbReference>
<dbReference type="EC" id="2.4.2.10" evidence="2 6"/>
<dbReference type="GO" id="GO:0044205">
    <property type="term" value="P:'de novo' UMP biosynthetic process"/>
    <property type="evidence" value="ECO:0007669"/>
    <property type="project" value="UniProtKB-UniRule"/>
</dbReference>
<dbReference type="Proteomes" id="UP000178645">
    <property type="component" value="Unassembled WGS sequence"/>
</dbReference>
<evidence type="ECO:0000313" key="8">
    <source>
        <dbReference type="EMBL" id="OGJ01947.1"/>
    </source>
</evidence>
<dbReference type="GO" id="GO:0004588">
    <property type="term" value="F:orotate phosphoribosyltransferase activity"/>
    <property type="evidence" value="ECO:0007669"/>
    <property type="project" value="UniProtKB-UniRule"/>
</dbReference>
<gene>
    <name evidence="6" type="primary">pyrE</name>
    <name evidence="8" type="ORF">A3G53_01520</name>
</gene>
<keyword evidence="4 6" id="KW-0808">Transferase</keyword>
<evidence type="ECO:0000256" key="6">
    <source>
        <dbReference type="HAMAP-Rule" id="MF_01208"/>
    </source>
</evidence>
<evidence type="ECO:0000259" key="7">
    <source>
        <dbReference type="Pfam" id="PF00156"/>
    </source>
</evidence>
<evidence type="ECO:0000313" key="9">
    <source>
        <dbReference type="Proteomes" id="UP000178645"/>
    </source>
</evidence>
<keyword evidence="5 6" id="KW-0665">Pyrimidine biosynthesis</keyword>
<proteinExistence type="inferred from homology"/>
<evidence type="ECO:0000256" key="4">
    <source>
        <dbReference type="ARBA" id="ARBA00022679"/>
    </source>
</evidence>
<comment type="caution">
    <text evidence="6">Lacks conserved residue(s) required for the propagation of feature annotation.</text>
</comment>
<feature type="binding site" description="in other chain" evidence="6">
    <location>
        <begin position="120"/>
        <end position="128"/>
    </location>
    <ligand>
        <name>5-phospho-alpha-D-ribose 1-diphosphate</name>
        <dbReference type="ChEBI" id="CHEBI:58017"/>
        <note>ligand shared between dimeric partners</note>
    </ligand>
</feature>
<feature type="binding site" description="in other chain" evidence="6">
    <location>
        <position position="95"/>
    </location>
    <ligand>
        <name>5-phospho-alpha-D-ribose 1-diphosphate</name>
        <dbReference type="ChEBI" id="CHEBI:58017"/>
        <note>ligand shared between dimeric partners</note>
    </ligand>
</feature>
<dbReference type="HAMAP" id="MF_01208">
    <property type="entry name" value="PyrE"/>
    <property type="match status" value="1"/>
</dbReference>
<accession>A0A1F6Y6F2</accession>
<dbReference type="Pfam" id="PF00156">
    <property type="entry name" value="Pribosyltran"/>
    <property type="match status" value="1"/>
</dbReference>
<evidence type="ECO:0000256" key="1">
    <source>
        <dbReference type="ARBA" id="ARBA00004889"/>
    </source>
</evidence>
<comment type="function">
    <text evidence="6">Catalyzes the transfer of a ribosyl phosphate group from 5-phosphoribose 1-diphosphate to orotate, leading to the formation of orotidine monophosphate (OMP).</text>
</comment>
<evidence type="ECO:0000256" key="3">
    <source>
        <dbReference type="ARBA" id="ARBA00022676"/>
    </source>
</evidence>
<dbReference type="InterPro" id="IPR029057">
    <property type="entry name" value="PRTase-like"/>
</dbReference>
<sequence length="206" mass="22439">MDIISILKKVGAIITDSHFVGTSGLHFDTYVNKDALLPHTESVSGICKLFAEKYKDKGVEVVVSPAVAGIPFSQWTAYHLTKFTGKEVLSVFTEKTSENDQIFKRGYDEYVKGKKVLVLEDSTQTGGSVIKVARSVEQAGGKVIGVCVMVNKDPEKINAKVLGIPFDSLSELPVTTYTAEECPLCKKGVPINTTLGHGKKFLELKK</sequence>
<dbReference type="SUPFAM" id="SSF53271">
    <property type="entry name" value="PRTase-like"/>
    <property type="match status" value="1"/>
</dbReference>
<reference evidence="8 9" key="1">
    <citation type="journal article" date="2016" name="Nat. Commun.">
        <title>Thousands of microbial genomes shed light on interconnected biogeochemical processes in an aquifer system.</title>
        <authorList>
            <person name="Anantharaman K."/>
            <person name="Brown C.T."/>
            <person name="Hug L.A."/>
            <person name="Sharon I."/>
            <person name="Castelle C.J."/>
            <person name="Probst A.J."/>
            <person name="Thomas B.C."/>
            <person name="Singh A."/>
            <person name="Wilkins M.J."/>
            <person name="Karaoz U."/>
            <person name="Brodie E.L."/>
            <person name="Williams K.H."/>
            <person name="Hubbard S.S."/>
            <person name="Banfield J.F."/>
        </authorList>
    </citation>
    <scope>NUCLEOTIDE SEQUENCE [LARGE SCALE GENOMIC DNA]</scope>
</reference>
<keyword evidence="6" id="KW-0460">Magnesium</keyword>